<evidence type="ECO:0000313" key="2">
    <source>
        <dbReference type="EMBL" id="PYZ98514.1"/>
    </source>
</evidence>
<dbReference type="Proteomes" id="UP000248066">
    <property type="component" value="Unassembled WGS sequence"/>
</dbReference>
<comment type="caution">
    <text evidence="2">The sequence shown here is derived from an EMBL/GenBank/DDBJ whole genome shotgun (WGS) entry which is preliminary data.</text>
</comment>
<feature type="domain" description="NADP-dependent oxidoreductase" evidence="1">
    <location>
        <begin position="15"/>
        <end position="293"/>
    </location>
</feature>
<dbReference type="CDD" id="cd19086">
    <property type="entry name" value="AKR_AKR11C1"/>
    <property type="match status" value="1"/>
</dbReference>
<dbReference type="InterPro" id="IPR023210">
    <property type="entry name" value="NADP_OxRdtase_dom"/>
</dbReference>
<dbReference type="AlphaFoldDB" id="A0A2W0H9I9"/>
<dbReference type="Gene3D" id="3.20.20.100">
    <property type="entry name" value="NADP-dependent oxidoreductase domain"/>
    <property type="match status" value="1"/>
</dbReference>
<accession>A0A2W0H9I9</accession>
<protein>
    <submittedName>
        <fullName evidence="2">Oxidoreductase</fullName>
    </submittedName>
</protein>
<dbReference type="Pfam" id="PF00248">
    <property type="entry name" value="Aldo_ket_red"/>
    <property type="match status" value="1"/>
</dbReference>
<dbReference type="PANTHER" id="PTHR43312">
    <property type="entry name" value="D-THREO-ALDOSE 1-DEHYDROGENASE"/>
    <property type="match status" value="1"/>
</dbReference>
<evidence type="ECO:0000259" key="1">
    <source>
        <dbReference type="Pfam" id="PF00248"/>
    </source>
</evidence>
<dbReference type="EMBL" id="PDOF01000001">
    <property type="protein sequence ID" value="PYZ98514.1"/>
    <property type="molecule type" value="Genomic_DNA"/>
</dbReference>
<sequence>MKKRQIGSSELYVSEIGFGCMSLSDDYRENERIIHEAVDMGINYFDTADLYDFGSNEESVGRALKGKRQDVILASKGGNEWGEGIDGWRWNPSKKHLKSAVKASLSRLGTDYLDLYQLHGGTIEDPIDETIEAFEELVEEGLIRYYGISSIRPNVIKEYVSRSNIVSVMMQYSLLDRRPEEWLPLFREHNISVLPRGPVAKGLLAEGWKRKLDDDGYLQYSREELQEIVPQLEKIAERERLTLHELALRYPLASNEVAATVTGASRVSQIEANAQAGDIEPLSETLIEELRSVTSVSQYDKHRD</sequence>
<proteinExistence type="predicted"/>
<dbReference type="PANTHER" id="PTHR43312:SF1">
    <property type="entry name" value="NADP-DEPENDENT OXIDOREDUCTASE DOMAIN-CONTAINING PROTEIN"/>
    <property type="match status" value="1"/>
</dbReference>
<dbReference type="PRINTS" id="PR00069">
    <property type="entry name" value="ALDKETRDTASE"/>
</dbReference>
<dbReference type="InterPro" id="IPR020471">
    <property type="entry name" value="AKR"/>
</dbReference>
<dbReference type="OrthoDB" id="9773828at2"/>
<dbReference type="RefSeq" id="WP_110518461.1">
    <property type="nucleotide sequence ID" value="NZ_PDOF01000001.1"/>
</dbReference>
<name>A0A2W0H9I9_9BACI</name>
<dbReference type="InterPro" id="IPR053135">
    <property type="entry name" value="AKR2_Oxidoreductase"/>
</dbReference>
<organism evidence="2 3">
    <name type="scientific">Alteribacter lacisalsi</name>
    <dbReference type="NCBI Taxonomy" id="2045244"/>
    <lineage>
        <taxon>Bacteria</taxon>
        <taxon>Bacillati</taxon>
        <taxon>Bacillota</taxon>
        <taxon>Bacilli</taxon>
        <taxon>Bacillales</taxon>
        <taxon>Bacillaceae</taxon>
        <taxon>Alteribacter</taxon>
    </lineage>
</organism>
<dbReference type="SUPFAM" id="SSF51430">
    <property type="entry name" value="NAD(P)-linked oxidoreductase"/>
    <property type="match status" value="1"/>
</dbReference>
<keyword evidence="3" id="KW-1185">Reference proteome</keyword>
<reference evidence="2 3" key="1">
    <citation type="submission" date="2017-10" db="EMBL/GenBank/DDBJ databases">
        <title>Bacillus sp. nov., a halophilic bacterium isolated from a Yangshapao Lake.</title>
        <authorList>
            <person name="Wang H."/>
        </authorList>
    </citation>
    <scope>NUCLEOTIDE SEQUENCE [LARGE SCALE GENOMIC DNA]</scope>
    <source>
        <strain evidence="2 3">YSP-3</strain>
    </source>
</reference>
<dbReference type="InterPro" id="IPR036812">
    <property type="entry name" value="NAD(P)_OxRdtase_dom_sf"/>
</dbReference>
<gene>
    <name evidence="2" type="ORF">CR205_07980</name>
</gene>
<dbReference type="GO" id="GO:0016491">
    <property type="term" value="F:oxidoreductase activity"/>
    <property type="evidence" value="ECO:0007669"/>
    <property type="project" value="InterPro"/>
</dbReference>
<evidence type="ECO:0000313" key="3">
    <source>
        <dbReference type="Proteomes" id="UP000248066"/>
    </source>
</evidence>